<dbReference type="AlphaFoldDB" id="A0A6C0M0E7"/>
<dbReference type="EMBL" id="MN740619">
    <property type="protein sequence ID" value="QHU35993.1"/>
    <property type="molecule type" value="Genomic_DNA"/>
</dbReference>
<evidence type="ECO:0000313" key="1">
    <source>
        <dbReference type="EMBL" id="QHU35993.1"/>
    </source>
</evidence>
<sequence>MLLLLFLIAFIVITIIYKNQELFFFNQATRRNFRLADLRGEPNLIYDNNEPIGYLYSPDMYTVTGDLIKVSDRSFIY</sequence>
<accession>A0A6C0M0E7</accession>
<proteinExistence type="predicted"/>
<organism evidence="1">
    <name type="scientific">viral metagenome</name>
    <dbReference type="NCBI Taxonomy" id="1070528"/>
    <lineage>
        <taxon>unclassified sequences</taxon>
        <taxon>metagenomes</taxon>
        <taxon>organismal metagenomes</taxon>
    </lineage>
</organism>
<protein>
    <submittedName>
        <fullName evidence="1">Uncharacterized protein</fullName>
    </submittedName>
</protein>
<name>A0A6C0M0E7_9ZZZZ</name>
<reference evidence="1" key="1">
    <citation type="journal article" date="2020" name="Nature">
        <title>Giant virus diversity and host interactions through global metagenomics.</title>
        <authorList>
            <person name="Schulz F."/>
            <person name="Roux S."/>
            <person name="Paez-Espino D."/>
            <person name="Jungbluth S."/>
            <person name="Walsh D.A."/>
            <person name="Denef V.J."/>
            <person name="McMahon K.D."/>
            <person name="Konstantinidis K.T."/>
            <person name="Eloe-Fadrosh E.A."/>
            <person name="Kyrpides N.C."/>
            <person name="Woyke T."/>
        </authorList>
    </citation>
    <scope>NUCLEOTIDE SEQUENCE</scope>
    <source>
        <strain evidence="1">GVMAG-S-1035085-51</strain>
    </source>
</reference>